<evidence type="ECO:0000256" key="11">
    <source>
        <dbReference type="SAM" id="Phobius"/>
    </source>
</evidence>
<evidence type="ECO:0000256" key="7">
    <source>
        <dbReference type="ARBA" id="ARBA00022927"/>
    </source>
</evidence>
<feature type="compositionally biased region" description="Low complexity" evidence="10">
    <location>
        <begin position="217"/>
        <end position="232"/>
    </location>
</feature>
<keyword evidence="5" id="KW-0256">Endoplasmic reticulum</keyword>
<dbReference type="Proteomes" id="UP000693738">
    <property type="component" value="Unassembled WGS sequence"/>
</dbReference>
<dbReference type="GO" id="GO:0005789">
    <property type="term" value="C:endoplasmic reticulum membrane"/>
    <property type="evidence" value="ECO:0007669"/>
    <property type="project" value="UniProtKB-SubCell"/>
</dbReference>
<accession>A0A8J2NHP2</accession>
<reference evidence="12" key="1">
    <citation type="submission" date="2021-05" db="EMBL/GenBank/DDBJ databases">
        <authorList>
            <person name="Khan N."/>
        </authorList>
    </citation>
    <scope>NUCLEOTIDE SEQUENCE</scope>
</reference>
<evidence type="ECO:0000256" key="1">
    <source>
        <dbReference type="ARBA" id="ARBA00004163"/>
    </source>
</evidence>
<keyword evidence="4 11" id="KW-0812">Transmembrane</keyword>
<dbReference type="PANTHER" id="PTHR13050">
    <property type="entry name" value="USE1-LIKE PROTEIN"/>
    <property type="match status" value="1"/>
</dbReference>
<evidence type="ECO:0000256" key="9">
    <source>
        <dbReference type="ARBA" id="ARBA00023136"/>
    </source>
</evidence>
<dbReference type="GO" id="GO:0006890">
    <property type="term" value="P:retrograde vesicle-mediated transport, Golgi to endoplasmic reticulum"/>
    <property type="evidence" value="ECO:0007669"/>
    <property type="project" value="TreeGrafter"/>
</dbReference>
<evidence type="ECO:0000256" key="6">
    <source>
        <dbReference type="ARBA" id="ARBA00022892"/>
    </source>
</evidence>
<sequence length="359" mass="38813">MARLSQPTSPSLNRSAIDIASTELGNLLSRLQKTVLHTDSDRERRLRSSEFERARVASNLEYARNVLSKLEHDALAIKAPSRRAEVQGDLNGKREILEVLLDRLEDLKQVALDEDDDDDDASTDGEDILSEIIPTPSDSMVDSISTGQPTESSGQDDDAGSEFPDTTTIPITTAPTPAPSTVSAPASASTPASTAAPQNTQPVQHSQELTQTTQTLRPRGGPASPSPSSHSTARAALFANRSKPSTPQTSTATAEALLDRQRSEQEALSESILQMAGALKSSSQRFSDTLEADKDVVGRASEGMDKTEQSMEAARGRMGTLKRMTEGKGYIGRLKLYAMVYGLMLVCFLVVFFMPKLRF</sequence>
<protein>
    <recommendedName>
        <fullName evidence="14">Synaptobrevin</fullName>
    </recommendedName>
</protein>
<evidence type="ECO:0000256" key="3">
    <source>
        <dbReference type="ARBA" id="ARBA00022448"/>
    </source>
</evidence>
<dbReference type="PANTHER" id="PTHR13050:SF7">
    <property type="entry name" value="VESICLE TRANSPORT PROTEIN USE1"/>
    <property type="match status" value="1"/>
</dbReference>
<gene>
    <name evidence="12" type="ORF">FEQUK3_LOCUS8661</name>
</gene>
<proteinExistence type="inferred from homology"/>
<evidence type="ECO:0000256" key="8">
    <source>
        <dbReference type="ARBA" id="ARBA00022989"/>
    </source>
</evidence>
<name>A0A8J2NHP2_FUSEQ</name>
<feature type="compositionally biased region" description="Polar residues" evidence="10">
    <location>
        <begin position="198"/>
        <end position="216"/>
    </location>
</feature>
<feature type="transmembrane region" description="Helical" evidence="11">
    <location>
        <begin position="334"/>
        <end position="354"/>
    </location>
</feature>
<organism evidence="12 13">
    <name type="scientific">Fusarium equiseti</name>
    <name type="common">Fusarium scirpi</name>
    <dbReference type="NCBI Taxonomy" id="61235"/>
    <lineage>
        <taxon>Eukaryota</taxon>
        <taxon>Fungi</taxon>
        <taxon>Dikarya</taxon>
        <taxon>Ascomycota</taxon>
        <taxon>Pezizomycotina</taxon>
        <taxon>Sordariomycetes</taxon>
        <taxon>Hypocreomycetidae</taxon>
        <taxon>Hypocreales</taxon>
        <taxon>Nectriaceae</taxon>
        <taxon>Fusarium</taxon>
        <taxon>Fusarium incarnatum-equiseti species complex</taxon>
    </lineage>
</organism>
<feature type="compositionally biased region" description="Acidic residues" evidence="10">
    <location>
        <begin position="112"/>
        <end position="129"/>
    </location>
</feature>
<comment type="subcellular location">
    <subcellularLocation>
        <location evidence="1">Endoplasmic reticulum membrane</location>
        <topology evidence="1">Single-pass type IV membrane protein</topology>
    </subcellularLocation>
</comment>
<evidence type="ECO:0000313" key="12">
    <source>
        <dbReference type="EMBL" id="CAG7562957.1"/>
    </source>
</evidence>
<dbReference type="EMBL" id="CAJSTJ010000151">
    <property type="protein sequence ID" value="CAG7562957.1"/>
    <property type="molecule type" value="Genomic_DNA"/>
</dbReference>
<evidence type="ECO:0000256" key="5">
    <source>
        <dbReference type="ARBA" id="ARBA00022824"/>
    </source>
</evidence>
<evidence type="ECO:0008006" key="14">
    <source>
        <dbReference type="Google" id="ProtNLM"/>
    </source>
</evidence>
<keyword evidence="3" id="KW-0813">Transport</keyword>
<comment type="similarity">
    <text evidence="2">Belongs to the USE1 family.</text>
</comment>
<feature type="compositionally biased region" description="Low complexity" evidence="10">
    <location>
        <begin position="166"/>
        <end position="197"/>
    </location>
</feature>
<evidence type="ECO:0000313" key="13">
    <source>
        <dbReference type="Proteomes" id="UP000693738"/>
    </source>
</evidence>
<dbReference type="GO" id="GO:0005484">
    <property type="term" value="F:SNAP receptor activity"/>
    <property type="evidence" value="ECO:0007669"/>
    <property type="project" value="TreeGrafter"/>
</dbReference>
<dbReference type="InterPro" id="IPR019150">
    <property type="entry name" value="Vesicle_transport_protein_Use1"/>
</dbReference>
<keyword evidence="8 11" id="KW-1133">Transmembrane helix</keyword>
<dbReference type="GO" id="GO:0031201">
    <property type="term" value="C:SNARE complex"/>
    <property type="evidence" value="ECO:0007669"/>
    <property type="project" value="TreeGrafter"/>
</dbReference>
<dbReference type="AlphaFoldDB" id="A0A8J2NHP2"/>
<feature type="compositionally biased region" description="Polar residues" evidence="10">
    <location>
        <begin position="136"/>
        <end position="153"/>
    </location>
</feature>
<evidence type="ECO:0000256" key="10">
    <source>
        <dbReference type="SAM" id="MobiDB-lite"/>
    </source>
</evidence>
<dbReference type="GO" id="GO:0015031">
    <property type="term" value="P:protein transport"/>
    <property type="evidence" value="ECO:0007669"/>
    <property type="project" value="UniProtKB-KW"/>
</dbReference>
<evidence type="ECO:0000256" key="2">
    <source>
        <dbReference type="ARBA" id="ARBA00007891"/>
    </source>
</evidence>
<comment type="caution">
    <text evidence="12">The sequence shown here is derived from an EMBL/GenBank/DDBJ whole genome shotgun (WGS) entry which is preliminary data.</text>
</comment>
<keyword evidence="7" id="KW-0653">Protein transport</keyword>
<keyword evidence="9 11" id="KW-0472">Membrane</keyword>
<evidence type="ECO:0000256" key="4">
    <source>
        <dbReference type="ARBA" id="ARBA00022692"/>
    </source>
</evidence>
<keyword evidence="6" id="KW-0931">ER-Golgi transport</keyword>
<feature type="region of interest" description="Disordered" evidence="10">
    <location>
        <begin position="111"/>
        <end position="232"/>
    </location>
</feature>